<protein>
    <submittedName>
        <fullName evidence="4">Bacterial regulatory helix-turn-helix s, AraC family protein</fullName>
    </submittedName>
</protein>
<dbReference type="SUPFAM" id="SSF46689">
    <property type="entry name" value="Homeodomain-like"/>
    <property type="match status" value="2"/>
</dbReference>
<sequence length="324" mass="35220">MRTIAILIFPGVQSLDVSGPMDVFAEANRFLSPADHYRLLVIGTERGAIRCSNGLQITAHQHYSEAEQSYDLVLVAGGPDLARQQADGAVSAWLRQSAARSARVGSVCNGAFLLARAGLLAGKTVTTHWNDGAALAAMFPDTVVQADRIFLRDGTLYSSAGVTAGIDLSLYLLFEDFGPELSLNVAKRLVVYMQRRGGQSQFSPYLTPYAEELSIVGQVQQYVLAHLQADLTVDALAQQVAMSPRNFARVFVREARVTPADFIESARIDAARALLESGNAPLKTVAFDCGFRNRDHMRAVFMKRLGITALQYRANFASFASVQA</sequence>
<dbReference type="RefSeq" id="WP_062111545.1">
    <property type="nucleotide sequence ID" value="NZ_CP013236.1"/>
</dbReference>
<accession>A0ABM5Z0Q4</accession>
<evidence type="ECO:0000256" key="2">
    <source>
        <dbReference type="ARBA" id="ARBA00023163"/>
    </source>
</evidence>
<feature type="domain" description="HTH araC/xylS-type" evidence="3">
    <location>
        <begin position="217"/>
        <end position="315"/>
    </location>
</feature>
<dbReference type="InterPro" id="IPR029062">
    <property type="entry name" value="Class_I_gatase-like"/>
</dbReference>
<keyword evidence="2" id="KW-0804">Transcription</keyword>
<dbReference type="SMART" id="SM00342">
    <property type="entry name" value="HTH_ARAC"/>
    <property type="match status" value="1"/>
</dbReference>
<dbReference type="SUPFAM" id="SSF52317">
    <property type="entry name" value="Class I glutamine amidotransferase-like"/>
    <property type="match status" value="1"/>
</dbReference>
<dbReference type="Proteomes" id="UP000074914">
    <property type="component" value="Chromosome"/>
</dbReference>
<proteinExistence type="predicted"/>
<dbReference type="PANTHER" id="PTHR43130:SF3">
    <property type="entry name" value="HTH-TYPE TRANSCRIPTIONAL REGULATOR RV1931C"/>
    <property type="match status" value="1"/>
</dbReference>
<dbReference type="InterPro" id="IPR002818">
    <property type="entry name" value="DJ-1/PfpI"/>
</dbReference>
<evidence type="ECO:0000256" key="1">
    <source>
        <dbReference type="ARBA" id="ARBA00023015"/>
    </source>
</evidence>
<dbReference type="InterPro" id="IPR052158">
    <property type="entry name" value="INH-QAR"/>
</dbReference>
<dbReference type="Pfam" id="PF12833">
    <property type="entry name" value="HTH_18"/>
    <property type="match status" value="1"/>
</dbReference>
<organism evidence="4 5">
    <name type="scientific">Collimonas pratensis</name>
    <dbReference type="NCBI Taxonomy" id="279113"/>
    <lineage>
        <taxon>Bacteria</taxon>
        <taxon>Pseudomonadati</taxon>
        <taxon>Pseudomonadota</taxon>
        <taxon>Betaproteobacteria</taxon>
        <taxon>Burkholderiales</taxon>
        <taxon>Oxalobacteraceae</taxon>
        <taxon>Collimonas</taxon>
    </lineage>
</organism>
<keyword evidence="1" id="KW-0805">Transcription regulation</keyword>
<dbReference type="Pfam" id="PF01965">
    <property type="entry name" value="DJ-1_PfpI"/>
    <property type="match status" value="1"/>
</dbReference>
<dbReference type="Gene3D" id="1.10.10.60">
    <property type="entry name" value="Homeodomain-like"/>
    <property type="match status" value="1"/>
</dbReference>
<dbReference type="InterPro" id="IPR009057">
    <property type="entry name" value="Homeodomain-like_sf"/>
</dbReference>
<evidence type="ECO:0000259" key="3">
    <source>
        <dbReference type="PROSITE" id="PS01124"/>
    </source>
</evidence>
<dbReference type="InterPro" id="IPR018060">
    <property type="entry name" value="HTH_AraC"/>
</dbReference>
<evidence type="ECO:0000313" key="4">
    <source>
        <dbReference type="EMBL" id="AMP12568.1"/>
    </source>
</evidence>
<dbReference type="EMBL" id="CP013236">
    <property type="protein sequence ID" value="AMP12568.1"/>
    <property type="molecule type" value="Genomic_DNA"/>
</dbReference>
<reference evidence="4 5" key="1">
    <citation type="submission" date="2015-11" db="EMBL/GenBank/DDBJ databases">
        <title>Exploring the genomic traits of fungus-feeding bacterial genus Collimonas.</title>
        <authorList>
            <person name="Song C."/>
            <person name="Schmidt R."/>
            <person name="de Jager V."/>
            <person name="Krzyzanowska D."/>
            <person name="Jongedijk E."/>
            <person name="Cankar K."/>
            <person name="Beekwilder J."/>
            <person name="van Veen A."/>
            <person name="de Boer W."/>
            <person name="van Veen J.A."/>
            <person name="Garbeva P."/>
        </authorList>
    </citation>
    <scope>NUCLEOTIDE SEQUENCE [LARGE SCALE GENOMIC DNA]</scope>
    <source>
        <strain evidence="4 5">Ter291</strain>
    </source>
</reference>
<keyword evidence="5" id="KW-1185">Reference proteome</keyword>
<evidence type="ECO:0000313" key="5">
    <source>
        <dbReference type="Proteomes" id="UP000074914"/>
    </source>
</evidence>
<dbReference type="PANTHER" id="PTHR43130">
    <property type="entry name" value="ARAC-FAMILY TRANSCRIPTIONAL REGULATOR"/>
    <property type="match status" value="1"/>
</dbReference>
<name>A0ABM5Z0Q4_9BURK</name>
<gene>
    <name evidence="4" type="ORF">CPter291_0272</name>
</gene>
<dbReference type="CDD" id="cd03137">
    <property type="entry name" value="GATase1_AraC_1"/>
    <property type="match status" value="1"/>
</dbReference>
<dbReference type="PROSITE" id="PS01124">
    <property type="entry name" value="HTH_ARAC_FAMILY_2"/>
    <property type="match status" value="1"/>
</dbReference>
<dbReference type="Gene3D" id="3.40.50.880">
    <property type="match status" value="1"/>
</dbReference>